<gene>
    <name evidence="1" type="ORF">Aph01nite_72810</name>
</gene>
<protein>
    <submittedName>
        <fullName evidence="1">Uncharacterized protein</fullName>
    </submittedName>
</protein>
<sequence length="79" mass="8462">MALLSGTPAFQRFAASWPELLLGPAVADGGVKLDKYGCAGTYPHHPTLPAATGITPTRNSGILRFRTFMARLRYAIPFG</sequence>
<comment type="caution">
    <text evidence="1">The sequence shown here is derived from an EMBL/GenBank/DDBJ whole genome shotgun (WGS) entry which is preliminary data.</text>
</comment>
<evidence type="ECO:0000313" key="1">
    <source>
        <dbReference type="EMBL" id="GIH28971.1"/>
    </source>
</evidence>
<accession>A0A919QJH9</accession>
<dbReference type="EMBL" id="BOOA01000103">
    <property type="protein sequence ID" value="GIH28971.1"/>
    <property type="molecule type" value="Genomic_DNA"/>
</dbReference>
<keyword evidence="2" id="KW-1185">Reference proteome</keyword>
<name>A0A919QJH9_9ACTN</name>
<evidence type="ECO:0000313" key="2">
    <source>
        <dbReference type="Proteomes" id="UP000640052"/>
    </source>
</evidence>
<reference evidence="1" key="1">
    <citation type="submission" date="2021-01" db="EMBL/GenBank/DDBJ databases">
        <title>Whole genome shotgun sequence of Acrocarpospora phusangensis NBRC 108782.</title>
        <authorList>
            <person name="Komaki H."/>
            <person name="Tamura T."/>
        </authorList>
    </citation>
    <scope>NUCLEOTIDE SEQUENCE</scope>
    <source>
        <strain evidence="1">NBRC 108782</strain>
    </source>
</reference>
<proteinExistence type="predicted"/>
<dbReference type="AlphaFoldDB" id="A0A919QJH9"/>
<organism evidence="1 2">
    <name type="scientific">Acrocarpospora phusangensis</name>
    <dbReference type="NCBI Taxonomy" id="1070424"/>
    <lineage>
        <taxon>Bacteria</taxon>
        <taxon>Bacillati</taxon>
        <taxon>Actinomycetota</taxon>
        <taxon>Actinomycetes</taxon>
        <taxon>Streptosporangiales</taxon>
        <taxon>Streptosporangiaceae</taxon>
        <taxon>Acrocarpospora</taxon>
    </lineage>
</organism>
<dbReference type="Proteomes" id="UP000640052">
    <property type="component" value="Unassembled WGS sequence"/>
</dbReference>